<evidence type="ECO:0000256" key="3">
    <source>
        <dbReference type="ARBA" id="ARBA00022989"/>
    </source>
</evidence>
<dbReference type="AlphaFoldDB" id="A0A1H2HI09"/>
<reference evidence="8" key="1">
    <citation type="submission" date="2016-10" db="EMBL/GenBank/DDBJ databases">
        <authorList>
            <person name="Varghese N."/>
            <person name="Submissions S."/>
        </authorList>
    </citation>
    <scope>NUCLEOTIDE SEQUENCE [LARGE SCALE GENOMIC DNA]</scope>
    <source>
        <strain evidence="8">CECT 8338</strain>
    </source>
</reference>
<keyword evidence="4 5" id="KW-0472">Membrane</keyword>
<dbReference type="InterPro" id="IPR052165">
    <property type="entry name" value="Membrane_assoc_protease"/>
</dbReference>
<evidence type="ECO:0000256" key="2">
    <source>
        <dbReference type="ARBA" id="ARBA00022692"/>
    </source>
</evidence>
<feature type="transmembrane region" description="Helical" evidence="5">
    <location>
        <begin position="29"/>
        <end position="47"/>
    </location>
</feature>
<evidence type="ECO:0000313" key="8">
    <source>
        <dbReference type="Proteomes" id="UP000243924"/>
    </source>
</evidence>
<keyword evidence="8" id="KW-1185">Reference proteome</keyword>
<dbReference type="RefSeq" id="WP_092388540.1">
    <property type="nucleotide sequence ID" value="NZ_LT629787.1"/>
</dbReference>
<feature type="domain" description="NfeD-like C-terminal" evidence="6">
    <location>
        <begin position="95"/>
        <end position="147"/>
    </location>
</feature>
<evidence type="ECO:0000256" key="4">
    <source>
        <dbReference type="ARBA" id="ARBA00023136"/>
    </source>
</evidence>
<accession>A0A1H2HI09</accession>
<name>A0A1H2HI09_9GAMM</name>
<dbReference type="STRING" id="1434072.SAMN05216210_3040"/>
<dbReference type="EMBL" id="LT629787">
    <property type="protein sequence ID" value="SDU31188.1"/>
    <property type="molecule type" value="Genomic_DNA"/>
</dbReference>
<keyword evidence="2 5" id="KW-0812">Transmembrane</keyword>
<dbReference type="PANTHER" id="PTHR33507">
    <property type="entry name" value="INNER MEMBRANE PROTEIN YBBJ"/>
    <property type="match status" value="1"/>
</dbReference>
<feature type="transmembrane region" description="Helical" evidence="5">
    <location>
        <begin position="53"/>
        <end position="71"/>
    </location>
</feature>
<keyword evidence="3 5" id="KW-1133">Transmembrane helix</keyword>
<evidence type="ECO:0000256" key="5">
    <source>
        <dbReference type="SAM" id="Phobius"/>
    </source>
</evidence>
<organism evidence="7 8">
    <name type="scientific">Halopseudomonas salegens</name>
    <dbReference type="NCBI Taxonomy" id="1434072"/>
    <lineage>
        <taxon>Bacteria</taxon>
        <taxon>Pseudomonadati</taxon>
        <taxon>Pseudomonadota</taxon>
        <taxon>Gammaproteobacteria</taxon>
        <taxon>Pseudomonadales</taxon>
        <taxon>Pseudomonadaceae</taxon>
        <taxon>Halopseudomonas</taxon>
    </lineage>
</organism>
<dbReference type="GO" id="GO:0005886">
    <property type="term" value="C:plasma membrane"/>
    <property type="evidence" value="ECO:0007669"/>
    <property type="project" value="TreeGrafter"/>
</dbReference>
<evidence type="ECO:0000256" key="1">
    <source>
        <dbReference type="ARBA" id="ARBA00004141"/>
    </source>
</evidence>
<dbReference type="PANTHER" id="PTHR33507:SF3">
    <property type="entry name" value="INNER MEMBRANE PROTEIN YBBJ"/>
    <property type="match status" value="1"/>
</dbReference>
<dbReference type="Pfam" id="PF01957">
    <property type="entry name" value="NfeD"/>
    <property type="match status" value="1"/>
</dbReference>
<evidence type="ECO:0000259" key="6">
    <source>
        <dbReference type="Pfam" id="PF01957"/>
    </source>
</evidence>
<dbReference type="OrthoDB" id="6118712at2"/>
<feature type="transmembrane region" description="Helical" evidence="5">
    <location>
        <begin position="6"/>
        <end position="22"/>
    </location>
</feature>
<sequence length="156" mass="16732">MLASLITGYPFWLLLGLLLLISEFFVPGLIAAFFAIGALIVGLLTLFGVIESLPIQLTLFALISLAALFGLRKHFKRWLTGATSDRSLQDQDDSGLIGTRVKVLTDFTQGIGHVSHNGAKWDAESSDPLKAGDAAWIISHRGIVLTVSSTLPANLS</sequence>
<gene>
    <name evidence="7" type="ORF">SAMN05216210_3040</name>
</gene>
<comment type="subcellular location">
    <subcellularLocation>
        <location evidence="1">Membrane</location>
        <topology evidence="1">Multi-pass membrane protein</topology>
    </subcellularLocation>
</comment>
<dbReference type="InterPro" id="IPR012340">
    <property type="entry name" value="NA-bd_OB-fold"/>
</dbReference>
<evidence type="ECO:0000313" key="7">
    <source>
        <dbReference type="EMBL" id="SDU31188.1"/>
    </source>
</evidence>
<dbReference type="Proteomes" id="UP000243924">
    <property type="component" value="Chromosome I"/>
</dbReference>
<dbReference type="InterPro" id="IPR002810">
    <property type="entry name" value="NfeD-like_C"/>
</dbReference>
<dbReference type="SUPFAM" id="SSF141322">
    <property type="entry name" value="NfeD domain-like"/>
    <property type="match status" value="1"/>
</dbReference>
<proteinExistence type="predicted"/>
<protein>
    <recommendedName>
        <fullName evidence="6">NfeD-like C-terminal domain-containing protein</fullName>
    </recommendedName>
</protein>
<dbReference type="Gene3D" id="2.40.50.140">
    <property type="entry name" value="Nucleic acid-binding proteins"/>
    <property type="match status" value="1"/>
</dbReference>